<evidence type="ECO:0000313" key="3">
    <source>
        <dbReference type="Proteomes" id="UP000248614"/>
    </source>
</evidence>
<sequence>MAKPTRISPELFEQIAGHLDRDPAAVRRRVVAIERLMERSMTIPGTKHPVGLDFLLNFIPVVGSFIGAAMGSYMLWEARNLGMSRWQMARMAGNVGTDWALGLIPIVGAVPDFFFRSNTRNLRIIRRHLDRHHPATATVEG</sequence>
<name>A0A2W4ZAW4_9SPHN</name>
<dbReference type="EMBL" id="QFNF01000017">
    <property type="protein sequence ID" value="PZO77682.1"/>
    <property type="molecule type" value="Genomic_DNA"/>
</dbReference>
<gene>
    <name evidence="2" type="ORF">DI632_08265</name>
</gene>
<dbReference type="Pfam" id="PF13430">
    <property type="entry name" value="DUF4112"/>
    <property type="match status" value="1"/>
</dbReference>
<proteinExistence type="predicted"/>
<protein>
    <submittedName>
        <fullName evidence="2">DUF4112 domain-containing protein</fullName>
    </submittedName>
</protein>
<dbReference type="Proteomes" id="UP000248614">
    <property type="component" value="Unassembled WGS sequence"/>
</dbReference>
<reference evidence="2 3" key="1">
    <citation type="submission" date="2017-08" db="EMBL/GenBank/DDBJ databases">
        <title>Infants hospitalized years apart are colonized by the same room-sourced microbial strains.</title>
        <authorList>
            <person name="Brooks B."/>
            <person name="Olm M.R."/>
            <person name="Firek B.A."/>
            <person name="Baker R."/>
            <person name="Thomas B.C."/>
            <person name="Morowitz M.J."/>
            <person name="Banfield J.F."/>
        </authorList>
    </citation>
    <scope>NUCLEOTIDE SEQUENCE [LARGE SCALE GENOMIC DNA]</scope>
    <source>
        <strain evidence="2">S2_018_000_R3_110</strain>
    </source>
</reference>
<keyword evidence="1" id="KW-1133">Transmembrane helix</keyword>
<dbReference type="PANTHER" id="PTHR35519">
    <property type="entry name" value="MEMBRANE PROTEINS"/>
    <property type="match status" value="1"/>
</dbReference>
<feature type="transmembrane region" description="Helical" evidence="1">
    <location>
        <begin position="96"/>
        <end position="115"/>
    </location>
</feature>
<comment type="caution">
    <text evidence="2">The sequence shown here is derived from an EMBL/GenBank/DDBJ whole genome shotgun (WGS) entry which is preliminary data.</text>
</comment>
<feature type="transmembrane region" description="Helical" evidence="1">
    <location>
        <begin position="54"/>
        <end position="76"/>
    </location>
</feature>
<evidence type="ECO:0000256" key="1">
    <source>
        <dbReference type="SAM" id="Phobius"/>
    </source>
</evidence>
<dbReference type="PANTHER" id="PTHR35519:SF2">
    <property type="entry name" value="PH DOMAIN PROTEIN"/>
    <property type="match status" value="1"/>
</dbReference>
<dbReference type="InterPro" id="IPR025187">
    <property type="entry name" value="DUF4112"/>
</dbReference>
<evidence type="ECO:0000313" key="2">
    <source>
        <dbReference type="EMBL" id="PZO77682.1"/>
    </source>
</evidence>
<organism evidence="2 3">
    <name type="scientific">Sphingomonas hengshuiensis</name>
    <dbReference type="NCBI Taxonomy" id="1609977"/>
    <lineage>
        <taxon>Bacteria</taxon>
        <taxon>Pseudomonadati</taxon>
        <taxon>Pseudomonadota</taxon>
        <taxon>Alphaproteobacteria</taxon>
        <taxon>Sphingomonadales</taxon>
        <taxon>Sphingomonadaceae</taxon>
        <taxon>Sphingomonas</taxon>
    </lineage>
</organism>
<accession>A0A2W4ZAW4</accession>
<dbReference type="AlphaFoldDB" id="A0A2W4ZAW4"/>
<keyword evidence="1" id="KW-0812">Transmembrane</keyword>
<keyword evidence="1" id="KW-0472">Membrane</keyword>